<evidence type="ECO:0000313" key="2">
    <source>
        <dbReference type="EMBL" id="KAJ3048150.1"/>
    </source>
</evidence>
<comment type="caution">
    <text evidence="2">The sequence shown here is derived from an EMBL/GenBank/DDBJ whole genome shotgun (WGS) entry which is preliminary data.</text>
</comment>
<evidence type="ECO:0000313" key="3">
    <source>
        <dbReference type="Proteomes" id="UP001212841"/>
    </source>
</evidence>
<accession>A0AAD5X3H3</accession>
<feature type="compositionally biased region" description="Basic and acidic residues" evidence="1">
    <location>
        <begin position="121"/>
        <end position="136"/>
    </location>
</feature>
<keyword evidence="3" id="KW-1185">Reference proteome</keyword>
<name>A0AAD5X3H3_9FUNG</name>
<feature type="region of interest" description="Disordered" evidence="1">
    <location>
        <begin position="167"/>
        <end position="188"/>
    </location>
</feature>
<feature type="region of interest" description="Disordered" evidence="1">
    <location>
        <begin position="88"/>
        <end position="136"/>
    </location>
</feature>
<organism evidence="2 3">
    <name type="scientific">Rhizophlyctis rosea</name>
    <dbReference type="NCBI Taxonomy" id="64517"/>
    <lineage>
        <taxon>Eukaryota</taxon>
        <taxon>Fungi</taxon>
        <taxon>Fungi incertae sedis</taxon>
        <taxon>Chytridiomycota</taxon>
        <taxon>Chytridiomycota incertae sedis</taxon>
        <taxon>Chytridiomycetes</taxon>
        <taxon>Rhizophlyctidales</taxon>
        <taxon>Rhizophlyctidaceae</taxon>
        <taxon>Rhizophlyctis</taxon>
    </lineage>
</organism>
<proteinExistence type="predicted"/>
<feature type="compositionally biased region" description="Polar residues" evidence="1">
    <location>
        <begin position="178"/>
        <end position="188"/>
    </location>
</feature>
<feature type="non-terminal residue" evidence="2">
    <location>
        <position position="188"/>
    </location>
</feature>
<dbReference type="Proteomes" id="UP001212841">
    <property type="component" value="Unassembled WGS sequence"/>
</dbReference>
<gene>
    <name evidence="2" type="ORF">HK097_010824</name>
</gene>
<dbReference type="EMBL" id="JADGJD010000839">
    <property type="protein sequence ID" value="KAJ3048150.1"/>
    <property type="molecule type" value="Genomic_DNA"/>
</dbReference>
<feature type="non-terminal residue" evidence="2">
    <location>
        <position position="1"/>
    </location>
</feature>
<protein>
    <submittedName>
        <fullName evidence="2">Uncharacterized protein</fullName>
    </submittedName>
</protein>
<evidence type="ECO:0000256" key="1">
    <source>
        <dbReference type="SAM" id="MobiDB-lite"/>
    </source>
</evidence>
<feature type="compositionally biased region" description="Basic and acidic residues" evidence="1">
    <location>
        <begin position="88"/>
        <end position="109"/>
    </location>
</feature>
<reference evidence="2" key="1">
    <citation type="submission" date="2020-05" db="EMBL/GenBank/DDBJ databases">
        <title>Phylogenomic resolution of chytrid fungi.</title>
        <authorList>
            <person name="Stajich J.E."/>
            <person name="Amses K."/>
            <person name="Simmons R."/>
            <person name="Seto K."/>
            <person name="Myers J."/>
            <person name="Bonds A."/>
            <person name="Quandt C.A."/>
            <person name="Barry K."/>
            <person name="Liu P."/>
            <person name="Grigoriev I."/>
            <person name="Longcore J.E."/>
            <person name="James T.Y."/>
        </authorList>
    </citation>
    <scope>NUCLEOTIDE SEQUENCE</scope>
    <source>
        <strain evidence="2">JEL0318</strain>
    </source>
</reference>
<dbReference type="AlphaFoldDB" id="A0AAD5X3H3"/>
<sequence length="188" mass="21193">TSLDSYTSLEHTTLLSQLQILQASHSQLLSAHTTLQQDLKDTQFAYDSVSEKCTTYQDVCESLQGDCERLRGERDKWKAKARGAEEWQERAAKYRREREEARGRVRELEGGGGGTPNSEGSGKKEEVRTRDGEEVKRVKEELKRVKDEVEKLKKERDEAVEIAVAKSVEARLHKRGSSDTTSSPVSAP</sequence>